<dbReference type="SUPFAM" id="SSF47473">
    <property type="entry name" value="EF-hand"/>
    <property type="match status" value="1"/>
</dbReference>
<evidence type="ECO:0000313" key="13">
    <source>
        <dbReference type="EMBL" id="KAK9715113.1"/>
    </source>
</evidence>
<dbReference type="GO" id="GO:0009705">
    <property type="term" value="C:plant-type vacuole membrane"/>
    <property type="evidence" value="ECO:0007669"/>
    <property type="project" value="TreeGrafter"/>
</dbReference>
<dbReference type="Proteomes" id="UP001443914">
    <property type="component" value="Unassembled WGS sequence"/>
</dbReference>
<feature type="transmembrane region" description="Helical" evidence="11">
    <location>
        <begin position="66"/>
        <end position="88"/>
    </location>
</feature>
<keyword evidence="3" id="KW-0813">Transport</keyword>
<dbReference type="InterPro" id="IPR018247">
    <property type="entry name" value="EF_Hand_1_Ca_BS"/>
</dbReference>
<keyword evidence="7" id="KW-0406">Ion transport</keyword>
<keyword evidence="8 11" id="KW-0472">Membrane</keyword>
<dbReference type="GO" id="GO:0005509">
    <property type="term" value="F:calcium ion binding"/>
    <property type="evidence" value="ECO:0007669"/>
    <property type="project" value="InterPro"/>
</dbReference>
<organism evidence="13 14">
    <name type="scientific">Saponaria officinalis</name>
    <name type="common">Common soapwort</name>
    <name type="synonym">Lychnis saponaria</name>
    <dbReference type="NCBI Taxonomy" id="3572"/>
    <lineage>
        <taxon>Eukaryota</taxon>
        <taxon>Viridiplantae</taxon>
        <taxon>Streptophyta</taxon>
        <taxon>Embryophyta</taxon>
        <taxon>Tracheophyta</taxon>
        <taxon>Spermatophyta</taxon>
        <taxon>Magnoliopsida</taxon>
        <taxon>eudicotyledons</taxon>
        <taxon>Gunneridae</taxon>
        <taxon>Pentapetalae</taxon>
        <taxon>Caryophyllales</taxon>
        <taxon>Caryophyllaceae</taxon>
        <taxon>Caryophylleae</taxon>
        <taxon>Saponaria</taxon>
    </lineage>
</organism>
<evidence type="ECO:0000256" key="4">
    <source>
        <dbReference type="ARBA" id="ARBA00022692"/>
    </source>
</evidence>
<evidence type="ECO:0000256" key="11">
    <source>
        <dbReference type="SAM" id="Phobius"/>
    </source>
</evidence>
<feature type="transmembrane region" description="Helical" evidence="11">
    <location>
        <begin position="188"/>
        <end position="208"/>
    </location>
</feature>
<dbReference type="AlphaFoldDB" id="A0AAW1KDA5"/>
<dbReference type="Gene3D" id="1.10.287.70">
    <property type="match status" value="2"/>
</dbReference>
<evidence type="ECO:0000256" key="9">
    <source>
        <dbReference type="ARBA" id="ARBA00023303"/>
    </source>
</evidence>
<evidence type="ECO:0000256" key="3">
    <source>
        <dbReference type="ARBA" id="ARBA00022448"/>
    </source>
</evidence>
<comment type="subcellular location">
    <subcellularLocation>
        <location evidence="1">Membrane</location>
        <topology evidence="1">Multi-pass membrane protein</topology>
    </subcellularLocation>
</comment>
<keyword evidence="14" id="KW-1185">Reference proteome</keyword>
<feature type="compositionally biased region" description="Basic and acidic residues" evidence="10">
    <location>
        <begin position="1"/>
        <end position="21"/>
    </location>
</feature>
<gene>
    <name evidence="13" type="ORF">RND81_06G144500</name>
</gene>
<feature type="compositionally biased region" description="Basic residues" evidence="10">
    <location>
        <begin position="26"/>
        <end position="35"/>
    </location>
</feature>
<feature type="transmembrane region" description="Helical" evidence="11">
    <location>
        <begin position="100"/>
        <end position="119"/>
    </location>
</feature>
<dbReference type="PROSITE" id="PS00018">
    <property type="entry name" value="EF_HAND_1"/>
    <property type="match status" value="2"/>
</dbReference>
<keyword evidence="4 11" id="KW-0812">Transmembrane</keyword>
<dbReference type="InterPro" id="IPR011992">
    <property type="entry name" value="EF-hand-dom_pair"/>
</dbReference>
<protein>
    <recommendedName>
        <fullName evidence="12">EF-hand domain-containing protein</fullName>
    </recommendedName>
</protein>
<feature type="transmembrane region" description="Helical" evidence="11">
    <location>
        <begin position="242"/>
        <end position="262"/>
    </location>
</feature>
<evidence type="ECO:0000256" key="10">
    <source>
        <dbReference type="SAM" id="MobiDB-lite"/>
    </source>
</evidence>
<dbReference type="GO" id="GO:0030322">
    <property type="term" value="P:stabilization of membrane potential"/>
    <property type="evidence" value="ECO:0007669"/>
    <property type="project" value="TreeGrafter"/>
</dbReference>
<accession>A0AAW1KDA5</accession>
<dbReference type="Pfam" id="PF07885">
    <property type="entry name" value="Ion_trans_2"/>
    <property type="match status" value="2"/>
</dbReference>
<sequence length="346" mass="38599">MSNQDDESKRPLLPRSKEPNGDNKALTRRRLRHVRSTPVTHHDPSTLKILDSTPSMSPYSSSDKPVLLQVILVLAVYLGVGTICFVMVRGQLDGKKTSEIVDALYFCIVTMTTVGYGDLVPATTLAKLLSCLLVFTGMAIVGMFLSQAADYFVEKHEALLAKAMHLRDKATPAQILKEVETNKTKYKFIMALLLLILLITLGTLFLHLHENMELIDAFYCVCATITTLGYGDESFVTKGGRIFAVFWILSSTLCLAHFFFYLTQLYTEGRRSAVLKWVLDRKLTFADIEAADLDNDNVLSAAEFILHKLREMEKINGDDINVLMDCFRNLDVDESGTLTAADVING</sequence>
<dbReference type="PRINTS" id="PR01333">
    <property type="entry name" value="2POREKCHANEL"/>
</dbReference>
<keyword evidence="9" id="KW-0407">Ion channel</keyword>
<comment type="similarity">
    <text evidence="2">Belongs to the two pore domain potassium channel (TC 1.A.1.7) family.</text>
</comment>
<feature type="domain" description="EF-hand" evidence="12">
    <location>
        <begin position="318"/>
        <end position="346"/>
    </location>
</feature>
<dbReference type="GO" id="GO:0005886">
    <property type="term" value="C:plasma membrane"/>
    <property type="evidence" value="ECO:0007669"/>
    <property type="project" value="TreeGrafter"/>
</dbReference>
<feature type="region of interest" description="Disordered" evidence="10">
    <location>
        <begin position="1"/>
        <end position="47"/>
    </location>
</feature>
<dbReference type="EMBL" id="JBDFQZ010000006">
    <property type="protein sequence ID" value="KAK9715113.1"/>
    <property type="molecule type" value="Genomic_DNA"/>
</dbReference>
<feature type="transmembrane region" description="Helical" evidence="11">
    <location>
        <begin position="125"/>
        <end position="145"/>
    </location>
</feature>
<dbReference type="PROSITE" id="PS50222">
    <property type="entry name" value="EF_HAND_2"/>
    <property type="match status" value="1"/>
</dbReference>
<reference evidence="13 14" key="1">
    <citation type="submission" date="2024-03" db="EMBL/GenBank/DDBJ databases">
        <title>WGS assembly of Saponaria officinalis var. Norfolk2.</title>
        <authorList>
            <person name="Jenkins J."/>
            <person name="Shu S."/>
            <person name="Grimwood J."/>
            <person name="Barry K."/>
            <person name="Goodstein D."/>
            <person name="Schmutz J."/>
            <person name="Leebens-Mack J."/>
            <person name="Osbourn A."/>
        </authorList>
    </citation>
    <scope>NUCLEOTIDE SEQUENCE [LARGE SCALE GENOMIC DNA]</scope>
    <source>
        <strain evidence="14">cv. Norfolk2</strain>
        <strain evidence="13">JIC</strain>
        <tissue evidence="13">Leaf</tissue>
    </source>
</reference>
<comment type="caution">
    <text evidence="13">The sequence shown here is derived from an EMBL/GenBank/DDBJ whole genome shotgun (WGS) entry which is preliminary data.</text>
</comment>
<evidence type="ECO:0000256" key="5">
    <source>
        <dbReference type="ARBA" id="ARBA00022837"/>
    </source>
</evidence>
<dbReference type="PANTHER" id="PTHR11003:SF271">
    <property type="entry name" value="TWO-PORE POTASSIUM CHANNEL 1-LIKE"/>
    <property type="match status" value="1"/>
</dbReference>
<evidence type="ECO:0000256" key="1">
    <source>
        <dbReference type="ARBA" id="ARBA00004141"/>
    </source>
</evidence>
<evidence type="ECO:0000256" key="2">
    <source>
        <dbReference type="ARBA" id="ARBA00010159"/>
    </source>
</evidence>
<dbReference type="InterPro" id="IPR003280">
    <property type="entry name" value="2pore_dom_K_chnl"/>
</dbReference>
<dbReference type="InterPro" id="IPR013099">
    <property type="entry name" value="K_chnl_dom"/>
</dbReference>
<evidence type="ECO:0000256" key="8">
    <source>
        <dbReference type="ARBA" id="ARBA00023136"/>
    </source>
</evidence>
<evidence type="ECO:0000259" key="12">
    <source>
        <dbReference type="PROSITE" id="PS50222"/>
    </source>
</evidence>
<evidence type="ECO:0000256" key="6">
    <source>
        <dbReference type="ARBA" id="ARBA00022989"/>
    </source>
</evidence>
<dbReference type="PANTHER" id="PTHR11003">
    <property type="entry name" value="POTASSIUM CHANNEL, SUBFAMILY K"/>
    <property type="match status" value="1"/>
</dbReference>
<evidence type="ECO:0000313" key="14">
    <source>
        <dbReference type="Proteomes" id="UP001443914"/>
    </source>
</evidence>
<keyword evidence="5" id="KW-0106">Calcium</keyword>
<dbReference type="EMBL" id="JBDFQZ010000006">
    <property type="protein sequence ID" value="KAK9715114.1"/>
    <property type="molecule type" value="Genomic_DNA"/>
</dbReference>
<dbReference type="SUPFAM" id="SSF81324">
    <property type="entry name" value="Voltage-gated potassium channels"/>
    <property type="match status" value="2"/>
</dbReference>
<dbReference type="GO" id="GO:0015271">
    <property type="term" value="F:outward rectifier potassium channel activity"/>
    <property type="evidence" value="ECO:0007669"/>
    <property type="project" value="TreeGrafter"/>
</dbReference>
<proteinExistence type="inferred from homology"/>
<name>A0AAW1KDA5_SAPOF</name>
<dbReference type="InterPro" id="IPR002048">
    <property type="entry name" value="EF_hand_dom"/>
</dbReference>
<keyword evidence="6 11" id="KW-1133">Transmembrane helix</keyword>
<dbReference type="GO" id="GO:0022841">
    <property type="term" value="F:potassium ion leak channel activity"/>
    <property type="evidence" value="ECO:0007669"/>
    <property type="project" value="TreeGrafter"/>
</dbReference>
<evidence type="ECO:0000256" key="7">
    <source>
        <dbReference type="ARBA" id="ARBA00023065"/>
    </source>
</evidence>